<keyword evidence="2" id="KW-1185">Reference proteome</keyword>
<dbReference type="InterPro" id="IPR010927">
    <property type="entry name" value="T4SS_TraH"/>
</dbReference>
<gene>
    <name evidence="1" type="ORF">SAMN06295937_10436</name>
</gene>
<dbReference type="Pfam" id="PF06122">
    <property type="entry name" value="TraH"/>
    <property type="match status" value="1"/>
</dbReference>
<accession>A0A1T5FRV7</accession>
<dbReference type="Proteomes" id="UP000190044">
    <property type="component" value="Unassembled WGS sequence"/>
</dbReference>
<sequence>MGELPPFPRAKRLASPRLRAFRRRLAAAALSLGAASMVPIGIARADVASSMNSFFNDAGGAANVTGPTAYQGQSAGYYSLGNAWTRFPQKSVSPFNLQLPSARAGCGGIDLFTGSFSFINASEMVAMLKATANNALGFAFKLAIDSVSPEIGKIMGEFQQAAQQMNQMNISSCEAAQGLVGAVWPKMQGARSTICTAVGNSQGVFSDWARSRQGCGADGQIDDVLSGNNDPNMNEHIPGEPRNYTWEALKRSQKFGAFDAEFSEYLMTVVGTIIVNKAEGSNPASIQYIGPAEDAVVTALLDGTQTGNTAKILTCTDDDKCLQVSEQNLSVPTNVALRPRIKAMITSMRDKIRTDAALSSAEQQLLSLTTVPLYKLLAVEAMAHGSFTDSESDALAEIVAVNLLSSMIENMLDRVTQSQVHFQPADQATAETWRKQLGEARSKYAERDLKVKNTLNISIALINKSIALESTLQNAMSPGMAAALNFSRGLNVHGLN</sequence>
<name>A0A1T5FRV7_9SPHN</name>
<protein>
    <submittedName>
        <fullName evidence="1">Conjugative transfer pilus assembly protein TraH</fullName>
    </submittedName>
</protein>
<proteinExistence type="predicted"/>
<evidence type="ECO:0000313" key="1">
    <source>
        <dbReference type="EMBL" id="SKB98857.1"/>
    </source>
</evidence>
<reference evidence="2" key="1">
    <citation type="submission" date="2017-02" db="EMBL/GenBank/DDBJ databases">
        <authorList>
            <person name="Varghese N."/>
            <person name="Submissions S."/>
        </authorList>
    </citation>
    <scope>NUCLEOTIDE SEQUENCE [LARGE SCALE GENOMIC DNA]</scope>
    <source>
        <strain evidence="2">R11H</strain>
    </source>
</reference>
<organism evidence="1 2">
    <name type="scientific">Sphingopyxis flava</name>
    <dbReference type="NCBI Taxonomy" id="1507287"/>
    <lineage>
        <taxon>Bacteria</taxon>
        <taxon>Pseudomonadati</taxon>
        <taxon>Pseudomonadota</taxon>
        <taxon>Alphaproteobacteria</taxon>
        <taxon>Sphingomonadales</taxon>
        <taxon>Sphingomonadaceae</taxon>
        <taxon>Sphingopyxis</taxon>
    </lineage>
</organism>
<evidence type="ECO:0000313" key="2">
    <source>
        <dbReference type="Proteomes" id="UP000190044"/>
    </source>
</evidence>
<dbReference type="AlphaFoldDB" id="A0A1T5FRV7"/>
<dbReference type="EMBL" id="FUYP01000043">
    <property type="protein sequence ID" value="SKB98857.1"/>
    <property type="molecule type" value="Genomic_DNA"/>
</dbReference>